<dbReference type="Pfam" id="PF01641">
    <property type="entry name" value="SelR"/>
    <property type="match status" value="1"/>
</dbReference>
<dbReference type="InterPro" id="IPR028427">
    <property type="entry name" value="Met_Sox_Rdtase_MsrB"/>
</dbReference>
<dbReference type="EMBL" id="JBICBT010000646">
    <property type="protein sequence ID" value="KAL3106544.1"/>
    <property type="molecule type" value="Genomic_DNA"/>
</dbReference>
<feature type="region of interest" description="Disordered" evidence="10">
    <location>
        <begin position="159"/>
        <end position="178"/>
    </location>
</feature>
<dbReference type="FunFam" id="2.170.150.20:FF:000001">
    <property type="entry name" value="Peptide methionine sulfoxide reductase MsrB"/>
    <property type="match status" value="1"/>
</dbReference>
<proteinExistence type="inferred from homology"/>
<evidence type="ECO:0000256" key="5">
    <source>
        <dbReference type="ARBA" id="ARBA00022833"/>
    </source>
</evidence>
<dbReference type="SUPFAM" id="SSF51316">
    <property type="entry name" value="Mss4-like"/>
    <property type="match status" value="1"/>
</dbReference>
<dbReference type="Gene3D" id="2.170.150.20">
    <property type="entry name" value="Peptide methionine sulfoxide reductase"/>
    <property type="match status" value="1"/>
</dbReference>
<feature type="region of interest" description="Disordered" evidence="10">
    <location>
        <begin position="370"/>
        <end position="391"/>
    </location>
</feature>
<feature type="region of interest" description="Disordered" evidence="10">
    <location>
        <begin position="237"/>
        <end position="269"/>
    </location>
</feature>
<gene>
    <name evidence="12" type="ORF">niasHT_016666</name>
</gene>
<organism evidence="12 13">
    <name type="scientific">Heterodera trifolii</name>
    <dbReference type="NCBI Taxonomy" id="157864"/>
    <lineage>
        <taxon>Eukaryota</taxon>
        <taxon>Metazoa</taxon>
        <taxon>Ecdysozoa</taxon>
        <taxon>Nematoda</taxon>
        <taxon>Chromadorea</taxon>
        <taxon>Rhabditida</taxon>
        <taxon>Tylenchina</taxon>
        <taxon>Tylenchomorpha</taxon>
        <taxon>Tylenchoidea</taxon>
        <taxon>Heteroderidae</taxon>
        <taxon>Heteroderinae</taxon>
        <taxon>Heterodera</taxon>
    </lineage>
</organism>
<feature type="compositionally biased region" description="Basic and acidic residues" evidence="10">
    <location>
        <begin position="380"/>
        <end position="391"/>
    </location>
</feature>
<comment type="similarity">
    <text evidence="2">Belongs to the MsrB Met sulfoxide reductase family.</text>
</comment>
<dbReference type="PROSITE" id="PS51790">
    <property type="entry name" value="MSRB"/>
    <property type="match status" value="1"/>
</dbReference>
<feature type="domain" description="MsrB" evidence="11">
    <location>
        <begin position="394"/>
        <end position="519"/>
    </location>
</feature>
<dbReference type="PANTHER" id="PTHR10173:SF52">
    <property type="entry name" value="METHIONINE-R-SULFOXIDE REDUCTASE B1"/>
    <property type="match status" value="1"/>
</dbReference>
<dbReference type="EC" id="1.8.4.12" evidence="3"/>
<dbReference type="GO" id="GO:0033743">
    <property type="term" value="F:peptide-methionine (R)-S-oxide reductase activity"/>
    <property type="evidence" value="ECO:0007669"/>
    <property type="project" value="UniProtKB-EC"/>
</dbReference>
<reference evidence="12 13" key="1">
    <citation type="submission" date="2024-10" db="EMBL/GenBank/DDBJ databases">
        <authorList>
            <person name="Kim D."/>
        </authorList>
    </citation>
    <scope>NUCLEOTIDE SEQUENCE [LARGE SCALE GENOMIC DNA]</scope>
    <source>
        <strain evidence="12">BH-2024</strain>
    </source>
</reference>
<evidence type="ECO:0000256" key="7">
    <source>
        <dbReference type="ARBA" id="ARBA00048488"/>
    </source>
</evidence>
<evidence type="ECO:0000256" key="6">
    <source>
        <dbReference type="ARBA" id="ARBA00023002"/>
    </source>
</evidence>
<comment type="caution">
    <text evidence="12">The sequence shown here is derived from an EMBL/GenBank/DDBJ whole genome shotgun (WGS) entry which is preliminary data.</text>
</comment>
<dbReference type="PANTHER" id="PTHR10173">
    <property type="entry name" value="METHIONINE SULFOXIDE REDUCTASE"/>
    <property type="match status" value="1"/>
</dbReference>
<dbReference type="InterPro" id="IPR011057">
    <property type="entry name" value="Mss4-like_sf"/>
</dbReference>
<evidence type="ECO:0000256" key="8">
    <source>
        <dbReference type="ARBA" id="ARBA00067474"/>
    </source>
</evidence>
<keyword evidence="5" id="KW-0862">Zinc</keyword>
<comment type="cofactor">
    <cofactor evidence="1">
        <name>Zn(2+)</name>
        <dbReference type="ChEBI" id="CHEBI:29105"/>
    </cofactor>
</comment>
<dbReference type="GO" id="GO:0006979">
    <property type="term" value="P:response to oxidative stress"/>
    <property type="evidence" value="ECO:0007669"/>
    <property type="project" value="UniProtKB-ARBA"/>
</dbReference>
<evidence type="ECO:0000256" key="9">
    <source>
        <dbReference type="SAM" id="Coils"/>
    </source>
</evidence>
<keyword evidence="4" id="KW-0479">Metal-binding</keyword>
<evidence type="ECO:0000313" key="12">
    <source>
        <dbReference type="EMBL" id="KAL3106544.1"/>
    </source>
</evidence>
<evidence type="ECO:0000256" key="4">
    <source>
        <dbReference type="ARBA" id="ARBA00022723"/>
    </source>
</evidence>
<keyword evidence="6" id="KW-0560">Oxidoreductase</keyword>
<comment type="catalytic activity">
    <reaction evidence="7">
        <text>L-methionyl-[protein] + [thioredoxin]-disulfide + H2O = L-methionyl-(R)-S-oxide-[protein] + [thioredoxin]-dithiol</text>
        <dbReference type="Rhea" id="RHEA:24164"/>
        <dbReference type="Rhea" id="RHEA-COMP:10698"/>
        <dbReference type="Rhea" id="RHEA-COMP:10700"/>
        <dbReference type="Rhea" id="RHEA-COMP:12313"/>
        <dbReference type="Rhea" id="RHEA-COMP:12314"/>
        <dbReference type="ChEBI" id="CHEBI:15377"/>
        <dbReference type="ChEBI" id="CHEBI:16044"/>
        <dbReference type="ChEBI" id="CHEBI:29950"/>
        <dbReference type="ChEBI" id="CHEBI:45764"/>
        <dbReference type="ChEBI" id="CHEBI:50058"/>
        <dbReference type="EC" id="1.8.4.12"/>
    </reaction>
</comment>
<name>A0ABD2KUC6_9BILA</name>
<keyword evidence="13" id="KW-1185">Reference proteome</keyword>
<accession>A0ABD2KUC6</accession>
<keyword evidence="9" id="KW-0175">Coiled coil</keyword>
<dbReference type="Proteomes" id="UP001620626">
    <property type="component" value="Unassembled WGS sequence"/>
</dbReference>
<dbReference type="AlphaFoldDB" id="A0ABD2KUC6"/>
<evidence type="ECO:0000259" key="11">
    <source>
        <dbReference type="PROSITE" id="PS51790"/>
    </source>
</evidence>
<evidence type="ECO:0000256" key="1">
    <source>
        <dbReference type="ARBA" id="ARBA00001947"/>
    </source>
</evidence>
<evidence type="ECO:0000256" key="3">
    <source>
        <dbReference type="ARBA" id="ARBA00012499"/>
    </source>
</evidence>
<evidence type="ECO:0000256" key="10">
    <source>
        <dbReference type="SAM" id="MobiDB-lite"/>
    </source>
</evidence>
<feature type="coiled-coil region" evidence="9">
    <location>
        <begin position="47"/>
        <end position="102"/>
    </location>
</feature>
<protein>
    <recommendedName>
        <fullName evidence="8">Peptide methionine sulfoxide reductase B1, chloroplastic</fullName>
        <ecNumber evidence="3">1.8.4.12</ecNumber>
    </recommendedName>
</protein>
<evidence type="ECO:0000256" key="2">
    <source>
        <dbReference type="ARBA" id="ARBA00007174"/>
    </source>
</evidence>
<dbReference type="GO" id="GO:0046872">
    <property type="term" value="F:metal ion binding"/>
    <property type="evidence" value="ECO:0007669"/>
    <property type="project" value="UniProtKB-KW"/>
</dbReference>
<dbReference type="NCBIfam" id="TIGR00357">
    <property type="entry name" value="peptide-methionine (R)-S-oxide reductase MsrB"/>
    <property type="match status" value="1"/>
</dbReference>
<evidence type="ECO:0000313" key="13">
    <source>
        <dbReference type="Proteomes" id="UP001620626"/>
    </source>
</evidence>
<dbReference type="InterPro" id="IPR002579">
    <property type="entry name" value="Met_Sox_Rdtase_MsrB_dom"/>
</dbReference>
<sequence length="522" mass="57970">MKNTYSKLPTDTKETLIEWRKMQKQNQQQLLSQRNAFELVQMLFNHLETSRNQLNSAVQENQALKEQNRRMASQNGDLENQLEICQELVNELRAEVDSLRGELSECKLPFRISNSELQNITVRHSRTGDAVERIGPRKANTKSLLKPRARLCSNTPKMAVPSEKRAKRGLTKDSEEDDNFRTAEFVPNTPRPQFLLPPLVLTPLSSRFPPLPRRSFSVEPIPTHLQKNAEQQLTMTRDGIGDMPCPSSQKRLNDNGEIQCPSSSTSSTFAASTSDGSAVSVFSADGGLLGPVTFLRRRNIGDPQTSWLANRTRNKGLLFSRPYFSEFITIFRPVFSRSVGRALGVSPAVAFPSFMASSSEQCAGGQCHQKAGDGQSPAIDRLEGGKKEPKTVTEDEWRKVLSPEAFEVTRRSGTEAPFTGKFDKHFIAGGKYTCVCCGAALFVSEQKFNSGCGWPAFSKSIGDDQNIVRLPDNSYGRQRIEVRCAKCDAHLGHVFDDGPPADGGQRYCINSVAIDFVSGQQK</sequence>